<gene>
    <name evidence="1" type="ORF">IU459_35575</name>
</gene>
<accession>A0ABS0D1X9</accession>
<keyword evidence="2" id="KW-1185">Reference proteome</keyword>
<sequence length="162" mass="17714">MSTYGLGQAFEDVSRAGLDSGRPLGSEQRRRAAHLLHTLIRAGHAAGLPDDPRRWASDPATLIVTAIRNAGPQQPVQHRAPAQCSAWALREAAAEMQLSEDINSAPRHARLTDDQPDTQGEFIADAIDELLGHADYIEENATLPTENQLPDYDRHLQALARP</sequence>
<name>A0ABS0D1X9_9NOCA</name>
<dbReference type="RefSeq" id="WP_195133996.1">
    <property type="nucleotide sequence ID" value="NZ_JADLQX010000060.1"/>
</dbReference>
<evidence type="ECO:0000313" key="1">
    <source>
        <dbReference type="EMBL" id="MBF6302814.1"/>
    </source>
</evidence>
<comment type="caution">
    <text evidence="1">The sequence shown here is derived from an EMBL/GenBank/DDBJ whole genome shotgun (WGS) entry which is preliminary data.</text>
</comment>
<proteinExistence type="predicted"/>
<organism evidence="1 2">
    <name type="scientific">Nocardia amamiensis</name>
    <dbReference type="NCBI Taxonomy" id="404578"/>
    <lineage>
        <taxon>Bacteria</taxon>
        <taxon>Bacillati</taxon>
        <taxon>Actinomycetota</taxon>
        <taxon>Actinomycetes</taxon>
        <taxon>Mycobacteriales</taxon>
        <taxon>Nocardiaceae</taxon>
        <taxon>Nocardia</taxon>
    </lineage>
</organism>
<dbReference type="EMBL" id="JADLQX010000060">
    <property type="protein sequence ID" value="MBF6302814.1"/>
    <property type="molecule type" value="Genomic_DNA"/>
</dbReference>
<protein>
    <submittedName>
        <fullName evidence="1">Uncharacterized protein</fullName>
    </submittedName>
</protein>
<reference evidence="1 2" key="1">
    <citation type="submission" date="2020-10" db="EMBL/GenBank/DDBJ databases">
        <title>Identification of Nocardia species via Next-generation sequencing and recognition of intraspecies genetic diversity.</title>
        <authorList>
            <person name="Li P."/>
            <person name="Li P."/>
            <person name="Lu B."/>
        </authorList>
    </citation>
    <scope>NUCLEOTIDE SEQUENCE [LARGE SCALE GENOMIC DNA]</scope>
    <source>
        <strain evidence="1 2">BJ06-0157</strain>
    </source>
</reference>
<dbReference type="Proteomes" id="UP000702209">
    <property type="component" value="Unassembled WGS sequence"/>
</dbReference>
<evidence type="ECO:0000313" key="2">
    <source>
        <dbReference type="Proteomes" id="UP000702209"/>
    </source>
</evidence>